<keyword evidence="1" id="KW-0472">Membrane</keyword>
<feature type="transmembrane region" description="Helical" evidence="1">
    <location>
        <begin position="7"/>
        <end position="28"/>
    </location>
</feature>
<dbReference type="AlphaFoldDB" id="A0A2W7C1C5"/>
<keyword evidence="3" id="KW-1185">Reference proteome</keyword>
<keyword evidence="1" id="KW-1133">Transmembrane helix</keyword>
<reference evidence="3" key="1">
    <citation type="submission" date="2017-03" db="EMBL/GenBank/DDBJ databases">
        <authorList>
            <person name="Safronova V.I."/>
            <person name="Sazanova A.L."/>
            <person name="Chirak E.R."/>
        </authorList>
    </citation>
    <scope>NUCLEOTIDE SEQUENCE [LARGE SCALE GENOMIC DNA]</scope>
    <source>
        <strain evidence="3">Ach-343</strain>
    </source>
</reference>
<gene>
    <name evidence="2" type="ORF">B5V02_19480</name>
</gene>
<accession>A0A2W7C1C5</accession>
<evidence type="ECO:0000313" key="2">
    <source>
        <dbReference type="EMBL" id="PZV36885.1"/>
    </source>
</evidence>
<organism evidence="2 3">
    <name type="scientific">Mesorhizobium kowhaii</name>
    <dbReference type="NCBI Taxonomy" id="1300272"/>
    <lineage>
        <taxon>Bacteria</taxon>
        <taxon>Pseudomonadati</taxon>
        <taxon>Pseudomonadota</taxon>
        <taxon>Alphaproteobacteria</taxon>
        <taxon>Hyphomicrobiales</taxon>
        <taxon>Phyllobacteriaceae</taxon>
        <taxon>Mesorhizobium</taxon>
    </lineage>
</organism>
<feature type="transmembrane region" description="Helical" evidence="1">
    <location>
        <begin position="34"/>
        <end position="56"/>
    </location>
</feature>
<dbReference type="Proteomes" id="UP000248616">
    <property type="component" value="Unassembled WGS sequence"/>
</dbReference>
<proteinExistence type="predicted"/>
<evidence type="ECO:0000313" key="3">
    <source>
        <dbReference type="Proteomes" id="UP000248616"/>
    </source>
</evidence>
<sequence length="59" mass="7054">MDAMQQYVELFIKLYCLSGIATAFLYAMMPQRQWSGFLSCLLVAPLVWFLTVRVYWRQR</sequence>
<protein>
    <submittedName>
        <fullName evidence="2">Uncharacterized protein</fullName>
    </submittedName>
</protein>
<evidence type="ECO:0000256" key="1">
    <source>
        <dbReference type="SAM" id="Phobius"/>
    </source>
</evidence>
<keyword evidence="1" id="KW-0812">Transmembrane</keyword>
<dbReference type="EMBL" id="MZXV01000040">
    <property type="protein sequence ID" value="PZV36885.1"/>
    <property type="molecule type" value="Genomic_DNA"/>
</dbReference>
<name>A0A2W7C1C5_9HYPH</name>
<comment type="caution">
    <text evidence="2">The sequence shown here is derived from an EMBL/GenBank/DDBJ whole genome shotgun (WGS) entry which is preliminary data.</text>
</comment>